<name>A0ABT3LBD9_9CYAN</name>
<evidence type="ECO:0000313" key="1">
    <source>
        <dbReference type="EMBL" id="MCW6038826.1"/>
    </source>
</evidence>
<evidence type="ECO:0000313" key="2">
    <source>
        <dbReference type="Proteomes" id="UP001526426"/>
    </source>
</evidence>
<dbReference type="RefSeq" id="WP_265266755.1">
    <property type="nucleotide sequence ID" value="NZ_JAIHOM010000185.1"/>
</dbReference>
<comment type="caution">
    <text evidence="1">The sequence shown here is derived from an EMBL/GenBank/DDBJ whole genome shotgun (WGS) entry which is preliminary data.</text>
</comment>
<organism evidence="1 2">
    <name type="scientific">Spirulina subsalsa FACHB-351</name>
    <dbReference type="NCBI Taxonomy" id="234711"/>
    <lineage>
        <taxon>Bacteria</taxon>
        <taxon>Bacillati</taxon>
        <taxon>Cyanobacteriota</taxon>
        <taxon>Cyanophyceae</taxon>
        <taxon>Spirulinales</taxon>
        <taxon>Spirulinaceae</taxon>
        <taxon>Spirulina</taxon>
    </lineage>
</organism>
<dbReference type="EMBL" id="JAIHOM010000185">
    <property type="protein sequence ID" value="MCW6038826.1"/>
    <property type="molecule type" value="Genomic_DNA"/>
</dbReference>
<protein>
    <submittedName>
        <fullName evidence="1">Uncharacterized protein</fullName>
    </submittedName>
</protein>
<keyword evidence="2" id="KW-1185">Reference proteome</keyword>
<reference evidence="1 2" key="1">
    <citation type="submission" date="2021-08" db="EMBL/GenBank/DDBJ databases">
        <title>Draft genome sequence of Spirulina subsalsa with high tolerance to salinity and hype-accumulation of phycocyanin.</title>
        <authorList>
            <person name="Pei H."/>
            <person name="Jiang L."/>
        </authorList>
    </citation>
    <scope>NUCLEOTIDE SEQUENCE [LARGE SCALE GENOMIC DNA]</scope>
    <source>
        <strain evidence="1 2">FACHB-351</strain>
    </source>
</reference>
<dbReference type="Proteomes" id="UP001526426">
    <property type="component" value="Unassembled WGS sequence"/>
</dbReference>
<proteinExistence type="predicted"/>
<sequence length="75" mass="8748">MTKLVDQMIQKLRQLSEYEQNQIAENVIQQIQERQKNKTSNSVAKLADDLLMPILDSVEDDLFVRDRDTGREISL</sequence>
<gene>
    <name evidence="1" type="ORF">K4A83_21510</name>
</gene>
<accession>A0ABT3LBD9</accession>